<comment type="caution">
    <text evidence="2">The sequence shown here is derived from an EMBL/GenBank/DDBJ whole genome shotgun (WGS) entry which is preliminary data.</text>
</comment>
<keyword evidence="3" id="KW-1185">Reference proteome</keyword>
<name>A0AAV7U4Z4_PLEWA</name>
<dbReference type="EMBL" id="JANPWB010000005">
    <property type="protein sequence ID" value="KAJ1183621.1"/>
    <property type="molecule type" value="Genomic_DNA"/>
</dbReference>
<evidence type="ECO:0000313" key="3">
    <source>
        <dbReference type="Proteomes" id="UP001066276"/>
    </source>
</evidence>
<evidence type="ECO:0000256" key="1">
    <source>
        <dbReference type="SAM" id="MobiDB-lite"/>
    </source>
</evidence>
<feature type="region of interest" description="Disordered" evidence="1">
    <location>
        <begin position="1"/>
        <end position="104"/>
    </location>
</feature>
<feature type="compositionally biased region" description="Low complexity" evidence="1">
    <location>
        <begin position="11"/>
        <end position="25"/>
    </location>
</feature>
<dbReference type="Proteomes" id="UP001066276">
    <property type="component" value="Chromosome 3_1"/>
</dbReference>
<evidence type="ECO:0000313" key="2">
    <source>
        <dbReference type="EMBL" id="KAJ1183621.1"/>
    </source>
</evidence>
<protein>
    <submittedName>
        <fullName evidence="2">Uncharacterized protein</fullName>
    </submittedName>
</protein>
<organism evidence="2 3">
    <name type="scientific">Pleurodeles waltl</name>
    <name type="common">Iberian ribbed newt</name>
    <dbReference type="NCBI Taxonomy" id="8319"/>
    <lineage>
        <taxon>Eukaryota</taxon>
        <taxon>Metazoa</taxon>
        <taxon>Chordata</taxon>
        <taxon>Craniata</taxon>
        <taxon>Vertebrata</taxon>
        <taxon>Euteleostomi</taxon>
        <taxon>Amphibia</taxon>
        <taxon>Batrachia</taxon>
        <taxon>Caudata</taxon>
        <taxon>Salamandroidea</taxon>
        <taxon>Salamandridae</taxon>
        <taxon>Pleurodelinae</taxon>
        <taxon>Pleurodeles</taxon>
    </lineage>
</organism>
<feature type="compositionally biased region" description="Low complexity" evidence="1">
    <location>
        <begin position="62"/>
        <end position="75"/>
    </location>
</feature>
<sequence>MKTRAASHCIEAPGEPGQAAGGTTQHGSNRACGTPLPPHPHTPVSSLKLDATPEGPPQESLTGPTPWPSTTAAAADINTEGSSNCGAMGPPWARRTRSTHPVEK</sequence>
<dbReference type="AlphaFoldDB" id="A0AAV7U4Z4"/>
<gene>
    <name evidence="2" type="ORF">NDU88_000438</name>
</gene>
<accession>A0AAV7U4Z4</accession>
<reference evidence="2" key="1">
    <citation type="journal article" date="2022" name="bioRxiv">
        <title>Sequencing and chromosome-scale assembly of the giantPleurodeles waltlgenome.</title>
        <authorList>
            <person name="Brown T."/>
            <person name="Elewa A."/>
            <person name="Iarovenko S."/>
            <person name="Subramanian E."/>
            <person name="Araus A.J."/>
            <person name="Petzold A."/>
            <person name="Susuki M."/>
            <person name="Suzuki K.-i.T."/>
            <person name="Hayashi T."/>
            <person name="Toyoda A."/>
            <person name="Oliveira C."/>
            <person name="Osipova E."/>
            <person name="Leigh N.D."/>
            <person name="Simon A."/>
            <person name="Yun M.H."/>
        </authorList>
    </citation>
    <scope>NUCLEOTIDE SEQUENCE</scope>
    <source>
        <strain evidence="2">20211129_DDA</strain>
        <tissue evidence="2">Liver</tissue>
    </source>
</reference>
<proteinExistence type="predicted"/>